<dbReference type="GO" id="GO:0003677">
    <property type="term" value="F:DNA binding"/>
    <property type="evidence" value="ECO:0007669"/>
    <property type="project" value="InterPro"/>
</dbReference>
<organism evidence="7 8">
    <name type="scientific">Acipenser ruthenus</name>
    <name type="common">Sterlet sturgeon</name>
    <dbReference type="NCBI Taxonomy" id="7906"/>
    <lineage>
        <taxon>Eukaryota</taxon>
        <taxon>Metazoa</taxon>
        <taxon>Chordata</taxon>
        <taxon>Craniata</taxon>
        <taxon>Vertebrata</taxon>
        <taxon>Euteleostomi</taxon>
        <taxon>Actinopterygii</taxon>
        <taxon>Chondrostei</taxon>
        <taxon>Acipenseriformes</taxon>
        <taxon>Acipenseridae</taxon>
        <taxon>Acipenser</taxon>
    </lineage>
</organism>
<reference evidence="7 8" key="1">
    <citation type="submission" date="2019-01" db="EMBL/GenBank/DDBJ databases">
        <title>Draft Genome and Complete Hox-Cluster Characterization of the Sterlet Sturgeon (Acipenser ruthenus).</title>
        <authorList>
            <person name="Wei Q."/>
        </authorList>
    </citation>
    <scope>NUCLEOTIDE SEQUENCE [LARGE SCALE GENOMIC DNA]</scope>
    <source>
        <strain evidence="7">WHYD16114868_AA</strain>
        <tissue evidence="7">Blood</tissue>
    </source>
</reference>
<dbReference type="GO" id="GO:0008270">
    <property type="term" value="F:zinc ion binding"/>
    <property type="evidence" value="ECO:0007669"/>
    <property type="project" value="UniProtKB-KW"/>
</dbReference>
<keyword evidence="1" id="KW-0479">Metal-binding</keyword>
<feature type="region of interest" description="Disordered" evidence="5">
    <location>
        <begin position="214"/>
        <end position="259"/>
    </location>
</feature>
<name>A0A444UFT8_ACIRT</name>
<feature type="compositionally biased region" description="Basic and acidic residues" evidence="5">
    <location>
        <begin position="133"/>
        <end position="147"/>
    </location>
</feature>
<dbReference type="Pfam" id="PF02892">
    <property type="entry name" value="zf-BED"/>
    <property type="match status" value="1"/>
</dbReference>
<comment type="caution">
    <text evidence="7">The sequence shown here is derived from an EMBL/GenBank/DDBJ whole genome shotgun (WGS) entry which is preliminary data.</text>
</comment>
<feature type="region of interest" description="Disordered" evidence="5">
    <location>
        <begin position="87"/>
        <end position="200"/>
    </location>
</feature>
<evidence type="ECO:0000313" key="7">
    <source>
        <dbReference type="EMBL" id="RXM34045.1"/>
    </source>
</evidence>
<evidence type="ECO:0000313" key="8">
    <source>
        <dbReference type="Proteomes" id="UP000289886"/>
    </source>
</evidence>
<evidence type="ECO:0000256" key="4">
    <source>
        <dbReference type="PROSITE-ProRule" id="PRU00027"/>
    </source>
</evidence>
<dbReference type="PROSITE" id="PS50808">
    <property type="entry name" value="ZF_BED"/>
    <property type="match status" value="1"/>
</dbReference>
<proteinExistence type="predicted"/>
<feature type="domain" description="BED-type" evidence="6">
    <location>
        <begin position="47"/>
        <end position="90"/>
    </location>
</feature>
<dbReference type="EMBL" id="SCEB01214651">
    <property type="protein sequence ID" value="RXM34045.1"/>
    <property type="molecule type" value="Genomic_DNA"/>
</dbReference>
<accession>A0A444UFT8</accession>
<evidence type="ECO:0000256" key="2">
    <source>
        <dbReference type="ARBA" id="ARBA00022771"/>
    </source>
</evidence>
<dbReference type="AlphaFoldDB" id="A0A444UFT8"/>
<dbReference type="SUPFAM" id="SSF57667">
    <property type="entry name" value="beta-beta-alpha zinc fingers"/>
    <property type="match status" value="1"/>
</dbReference>
<keyword evidence="2 4" id="KW-0863">Zinc-finger</keyword>
<feature type="compositionally biased region" description="Gly residues" evidence="5">
    <location>
        <begin position="249"/>
        <end position="259"/>
    </location>
</feature>
<evidence type="ECO:0000256" key="3">
    <source>
        <dbReference type="ARBA" id="ARBA00022833"/>
    </source>
</evidence>
<gene>
    <name evidence="7" type="ORF">EOD39_14491</name>
</gene>
<evidence type="ECO:0000256" key="5">
    <source>
        <dbReference type="SAM" id="MobiDB-lite"/>
    </source>
</evidence>
<evidence type="ECO:0000256" key="1">
    <source>
        <dbReference type="ARBA" id="ARBA00022723"/>
    </source>
</evidence>
<feature type="compositionally biased region" description="Gly residues" evidence="5">
    <location>
        <begin position="214"/>
        <end position="228"/>
    </location>
</feature>
<feature type="compositionally biased region" description="Pro residues" evidence="5">
    <location>
        <begin position="98"/>
        <end position="112"/>
    </location>
</feature>
<keyword evidence="8" id="KW-1185">Reference proteome</keyword>
<dbReference type="InterPro" id="IPR003656">
    <property type="entry name" value="Znf_BED"/>
</dbReference>
<sequence>MMEVGAFGRGTPPHTMAYPVPASSLSSALKRKGEGLGGPLYPVSTNRRKSKVWQYYTQLSENHVECNVCKKQLSFHNSTTTMRKHLVRKHSIRDSPPQHHPAPPSSPAPAPRTPGQRGGAGDPGGYSAVHRPLGGDRERRGLPDRQRSLRGSGLAAGAVGRSGGDAGTIRPARELRPGGGPGQARPLSASPVPRGPGGLAGAALRGAVAGGVCGGGFLSGSRAGGSGSRPGHRDSLPAGPRQSCSAEPGRGGSRGQQQG</sequence>
<keyword evidence="3" id="KW-0862">Zinc</keyword>
<protein>
    <recommendedName>
        <fullName evidence="6">BED-type domain-containing protein</fullName>
    </recommendedName>
</protein>
<dbReference type="InterPro" id="IPR036236">
    <property type="entry name" value="Znf_C2H2_sf"/>
</dbReference>
<evidence type="ECO:0000259" key="6">
    <source>
        <dbReference type="PROSITE" id="PS50808"/>
    </source>
</evidence>
<dbReference type="Proteomes" id="UP000289886">
    <property type="component" value="Unassembled WGS sequence"/>
</dbReference>
<dbReference type="SMART" id="SM00614">
    <property type="entry name" value="ZnF_BED"/>
    <property type="match status" value="1"/>
</dbReference>